<keyword evidence="3" id="KW-1185">Reference proteome</keyword>
<dbReference type="InterPro" id="IPR013096">
    <property type="entry name" value="Cupin_2"/>
</dbReference>
<dbReference type="InterPro" id="IPR011051">
    <property type="entry name" value="RmlC_Cupin_sf"/>
</dbReference>
<evidence type="ECO:0000313" key="3">
    <source>
        <dbReference type="Proteomes" id="UP000029839"/>
    </source>
</evidence>
<dbReference type="InterPro" id="IPR014710">
    <property type="entry name" value="RmlC-like_jellyroll"/>
</dbReference>
<accession>A0A0A0BTD6</accession>
<comment type="caution">
    <text evidence="2">The sequence shown here is derived from an EMBL/GenBank/DDBJ whole genome shotgun (WGS) entry which is preliminary data.</text>
</comment>
<proteinExistence type="predicted"/>
<name>A0A0A0BTD6_9CELL</name>
<reference evidence="2 3" key="2">
    <citation type="journal article" date="2015" name="Stand. Genomic Sci.">
        <title>Draft genome sequence of Cellulomonas carbonis T26(T) and comparative analysis of six Cellulomonas genomes.</title>
        <authorList>
            <person name="Zhuang W."/>
            <person name="Zhang S."/>
            <person name="Xia X."/>
            <person name="Wang G."/>
        </authorList>
    </citation>
    <scope>NUCLEOTIDE SEQUENCE [LARGE SCALE GENOMIC DNA]</scope>
    <source>
        <strain evidence="2 3">T26</strain>
    </source>
</reference>
<gene>
    <name evidence="2" type="ORF">N868_07865</name>
</gene>
<dbReference type="AlphaFoldDB" id="A0A0A0BTD6"/>
<dbReference type="Proteomes" id="UP000029839">
    <property type="component" value="Unassembled WGS sequence"/>
</dbReference>
<dbReference type="Pfam" id="PF07883">
    <property type="entry name" value="Cupin_2"/>
    <property type="match status" value="1"/>
</dbReference>
<feature type="domain" description="Cupin type-2" evidence="1">
    <location>
        <begin position="47"/>
        <end position="104"/>
    </location>
</feature>
<sequence>MTTTWVRPEEGLHHAMIDGDHVAKATVEGPDGAFEVFEVHAAATPPAPMHVSPWSGVLYVLDGTVTVSADGRVDELGPGAMVVLPAGTPCTFHVADGEARFLAVTSGTGAGRFFAEMAATVPVGPPDPGALSAIASVAARHGVAVQV</sequence>
<evidence type="ECO:0000313" key="2">
    <source>
        <dbReference type="EMBL" id="KGM11673.1"/>
    </source>
</evidence>
<dbReference type="OrthoDB" id="9791637at2"/>
<dbReference type="RefSeq" id="WP_043604191.1">
    <property type="nucleotide sequence ID" value="NZ_AXCY01000016.1"/>
</dbReference>
<reference evidence="2 3" key="1">
    <citation type="submission" date="2013-08" db="EMBL/GenBank/DDBJ databases">
        <title>Genome sequencing of Cellulomonas carbonis T26.</title>
        <authorList>
            <person name="Chen F."/>
            <person name="Li Y."/>
            <person name="Wang G."/>
        </authorList>
    </citation>
    <scope>NUCLEOTIDE SEQUENCE [LARGE SCALE GENOMIC DNA]</scope>
    <source>
        <strain evidence="2 3">T26</strain>
    </source>
</reference>
<dbReference type="Gene3D" id="2.60.120.10">
    <property type="entry name" value="Jelly Rolls"/>
    <property type="match status" value="1"/>
</dbReference>
<dbReference type="EMBL" id="AXCY01000016">
    <property type="protein sequence ID" value="KGM11673.1"/>
    <property type="molecule type" value="Genomic_DNA"/>
</dbReference>
<dbReference type="SUPFAM" id="SSF51182">
    <property type="entry name" value="RmlC-like cupins"/>
    <property type="match status" value="1"/>
</dbReference>
<organism evidence="2 3">
    <name type="scientific">Cellulomonas carbonis T26</name>
    <dbReference type="NCBI Taxonomy" id="947969"/>
    <lineage>
        <taxon>Bacteria</taxon>
        <taxon>Bacillati</taxon>
        <taxon>Actinomycetota</taxon>
        <taxon>Actinomycetes</taxon>
        <taxon>Micrococcales</taxon>
        <taxon>Cellulomonadaceae</taxon>
        <taxon>Cellulomonas</taxon>
    </lineage>
</organism>
<protein>
    <recommendedName>
        <fullName evidence="1">Cupin type-2 domain-containing protein</fullName>
    </recommendedName>
</protein>
<evidence type="ECO:0000259" key="1">
    <source>
        <dbReference type="Pfam" id="PF07883"/>
    </source>
</evidence>